<keyword evidence="1" id="KW-1133">Transmembrane helix</keyword>
<name>W7JG68_PLAFA</name>
<evidence type="ECO:0000313" key="2">
    <source>
        <dbReference type="EMBL" id="EWC78000.1"/>
    </source>
</evidence>
<organism evidence="2 3">
    <name type="scientific">Plasmodium falciparum UGT5.1</name>
    <dbReference type="NCBI Taxonomy" id="1237627"/>
    <lineage>
        <taxon>Eukaryota</taxon>
        <taxon>Sar</taxon>
        <taxon>Alveolata</taxon>
        <taxon>Apicomplexa</taxon>
        <taxon>Aconoidasida</taxon>
        <taxon>Haemosporida</taxon>
        <taxon>Plasmodiidae</taxon>
        <taxon>Plasmodium</taxon>
        <taxon>Plasmodium (Laverania)</taxon>
    </lineage>
</organism>
<proteinExistence type="predicted"/>
<feature type="transmembrane region" description="Helical" evidence="1">
    <location>
        <begin position="371"/>
        <end position="392"/>
    </location>
</feature>
<dbReference type="Proteomes" id="UP000030697">
    <property type="component" value="Unassembled WGS sequence"/>
</dbReference>
<gene>
    <name evidence="2" type="ORF">C923_01328</name>
</gene>
<reference evidence="2 3" key="1">
    <citation type="submission" date="2013-02" db="EMBL/GenBank/DDBJ databases">
        <title>The Genome Sequence of Plasmodium falciparum UGT5.1.</title>
        <authorList>
            <consortium name="The Broad Institute Genome Sequencing Platform"/>
            <consortium name="The Broad Institute Genome Sequencing Center for Infectious Disease"/>
            <person name="Neafsey D."/>
            <person name="Cheeseman I."/>
            <person name="Volkman S."/>
            <person name="Adams J."/>
            <person name="Walker B."/>
            <person name="Young S.K."/>
            <person name="Zeng Q."/>
            <person name="Gargeya S."/>
            <person name="Fitzgerald M."/>
            <person name="Haas B."/>
            <person name="Abouelleil A."/>
            <person name="Alvarado L."/>
            <person name="Arachchi H.M."/>
            <person name="Berlin A.M."/>
            <person name="Chapman S.B."/>
            <person name="Dewar J."/>
            <person name="Goldberg J."/>
            <person name="Griggs A."/>
            <person name="Gujja S."/>
            <person name="Hansen M."/>
            <person name="Howarth C."/>
            <person name="Imamovic A."/>
            <person name="Larimer J."/>
            <person name="McCowan C."/>
            <person name="Murphy C."/>
            <person name="Neiman D."/>
            <person name="Pearson M."/>
            <person name="Priest M."/>
            <person name="Roberts A."/>
            <person name="Saif S."/>
            <person name="Shea T."/>
            <person name="Sisk P."/>
            <person name="Sykes S."/>
            <person name="Wortman J."/>
            <person name="Nusbaum C."/>
            <person name="Birren B."/>
        </authorList>
    </citation>
    <scope>NUCLEOTIDE SEQUENCE [LARGE SCALE GENOMIC DNA]</scope>
    <source>
        <strain evidence="2 3">UGT5.1</strain>
    </source>
</reference>
<sequence length="412" mass="43715">MEKECLRCGYGLGSVAPSIGLLGGPGIYGWKTAALVIAKDLAEKGGAAAGEAARIKAGIEAVILGIESKFPIHTLNGEALESVIIAQKYNDVSLISESIHSEFSRLGCGNIRSLSFSYNPFCKFVNEGMAAKKVGFGVSPKNFIETIVEEVVEAADGVAEAKAAEVAAAKKAAILETSTKAIETTSYNWYTTIEQRDKNVQEIIEKDRKDKSLAEKVEKGFLICGCGLGGGVAPFVGLFGGLAVNEMKKAAAAASTDVGIKEAIKGVGNIFYLEEGSPIPWTNKIHAGNYSNKTSLVEIVNNLKNMCEDGKVVEGSLFCSASNSIAESGGGPEFSRNISVMAADAAEAARKAASNKLAEMTSVGTICSNPVVISAIVVVIIAVILLIIYLILRYRRKKKMKKKQQYTKLLKE</sequence>
<keyword evidence="1" id="KW-0472">Membrane</keyword>
<accession>W7JG68</accession>
<evidence type="ECO:0000256" key="1">
    <source>
        <dbReference type="SAM" id="Phobius"/>
    </source>
</evidence>
<protein>
    <recommendedName>
        <fullName evidence="4">Surface antigen</fullName>
    </recommendedName>
</protein>
<dbReference type="Pfam" id="PF02009">
    <property type="entry name" value="RIFIN"/>
    <property type="match status" value="2"/>
</dbReference>
<evidence type="ECO:0000313" key="3">
    <source>
        <dbReference type="Proteomes" id="UP000030697"/>
    </source>
</evidence>
<dbReference type="AlphaFoldDB" id="W7JG68"/>
<evidence type="ECO:0008006" key="4">
    <source>
        <dbReference type="Google" id="ProtNLM"/>
    </source>
</evidence>
<keyword evidence="1" id="KW-0812">Transmembrane</keyword>
<dbReference type="InterPro" id="IPR006373">
    <property type="entry name" value="VSA_Rifin"/>
</dbReference>
<dbReference type="EMBL" id="KE124462">
    <property type="protein sequence ID" value="EWC78000.1"/>
    <property type="molecule type" value="Genomic_DNA"/>
</dbReference>